<evidence type="ECO:0000313" key="2">
    <source>
        <dbReference type="EMBL" id="AJP57879.1"/>
    </source>
</evidence>
<accession>A0ABM5SZC2</accession>
<dbReference type="Proteomes" id="UP000035085">
    <property type="component" value="Chromosome"/>
</dbReference>
<protein>
    <recommendedName>
        <fullName evidence="4">Restriction endonuclease type IV Mrr domain-containing protein</fullName>
    </recommendedName>
</protein>
<name>A0ABM5SZC2_9BURK</name>
<organism evidence="2 3">
    <name type="scientific">Pandoraea vervacti</name>
    <dbReference type="NCBI Taxonomy" id="656178"/>
    <lineage>
        <taxon>Bacteria</taxon>
        <taxon>Pseudomonadati</taxon>
        <taxon>Pseudomonadota</taxon>
        <taxon>Betaproteobacteria</taxon>
        <taxon>Burkholderiales</taxon>
        <taxon>Burkholderiaceae</taxon>
        <taxon>Pandoraea</taxon>
    </lineage>
</organism>
<evidence type="ECO:0000256" key="1">
    <source>
        <dbReference type="SAM" id="Coils"/>
    </source>
</evidence>
<keyword evidence="3" id="KW-1185">Reference proteome</keyword>
<feature type="coiled-coil region" evidence="1">
    <location>
        <begin position="210"/>
        <end position="237"/>
    </location>
</feature>
<reference evidence="3" key="1">
    <citation type="submission" date="2015-02" db="EMBL/GenBank/DDBJ databases">
        <title>Complete Genome Sequencing of Pandoraea vervacti NS15 sp. nov.</title>
        <authorList>
            <person name="Chan K.-G."/>
        </authorList>
    </citation>
    <scope>NUCLEOTIDE SEQUENCE [LARGE SCALE GENOMIC DNA]</scope>
    <source>
        <strain evidence="3">NS15</strain>
    </source>
</reference>
<sequence>MLDFDSVVLFLPSLNKETIDEVGTEELFKMQRAFAELLASDGDIYVLGAPPLEGADFGQWLWCPIPIRSIAQRGDTIETQGEGFSKLLSRLKAWDCVYRIDEHGQTMTLSMVLSKGVPGIQLSFEGEWYARNRAGGILAARIFAYARNRNGDQHQFPGSMTVLPHFPGDEPHDVVSTALADILGKPQSEGVPEWLTAIPMQAVAPIDQRLLTLRQEIAALEQQVNEQLAEKARLERYKRLLYVSSFELEDLVAECLGVLGASITPARYSQEEFVMEWNNSVFLAECKGVSKSISLANLRQVQDYVLRYEEDENSNGKGLLFGNAWRGLPPAERNTKDCPIFPDNVILRAQQFGVSLVSTIDFFYAFSRFLSGQVPAQAILSVITEADGVADFSTLMNS</sequence>
<evidence type="ECO:0008006" key="4">
    <source>
        <dbReference type="Google" id="ProtNLM"/>
    </source>
</evidence>
<dbReference type="EMBL" id="CP010897">
    <property type="protein sequence ID" value="AJP57879.1"/>
    <property type="molecule type" value="Genomic_DNA"/>
</dbReference>
<keyword evidence="1" id="KW-0175">Coiled coil</keyword>
<evidence type="ECO:0000313" key="3">
    <source>
        <dbReference type="Proteomes" id="UP000035085"/>
    </source>
</evidence>
<proteinExistence type="predicted"/>
<gene>
    <name evidence="2" type="ORF">UC34_14660</name>
</gene>